<dbReference type="InterPro" id="IPR010359">
    <property type="entry name" value="IrrE_HExxH"/>
</dbReference>
<dbReference type="Pfam" id="PF06114">
    <property type="entry name" value="Peptidase_M78"/>
    <property type="match status" value="1"/>
</dbReference>
<name>A0ABR7TAW1_9LACT</name>
<evidence type="ECO:0000313" key="2">
    <source>
        <dbReference type="EMBL" id="MBC9824635.1"/>
    </source>
</evidence>
<protein>
    <submittedName>
        <fullName evidence="2">ImmA/IrrE family metallo-endopeptidase</fullName>
    </submittedName>
</protein>
<dbReference type="InterPro" id="IPR018162">
    <property type="entry name" value="Ala-tRNA-ligase_IIc_anticod-bd"/>
</dbReference>
<dbReference type="RefSeq" id="WP_034537648.1">
    <property type="nucleotide sequence ID" value="NZ_JAMAYM010000001.1"/>
</dbReference>
<comment type="caution">
    <text evidence="2">The sequence shown here is derived from an EMBL/GenBank/DDBJ whole genome shotgun (WGS) entry which is preliminary data.</text>
</comment>
<dbReference type="Proteomes" id="UP000638836">
    <property type="component" value="Unassembled WGS sequence"/>
</dbReference>
<dbReference type="SUPFAM" id="SSF101353">
    <property type="entry name" value="Putative anticodon-binding domain of alanyl-tRNA synthetase (AlaRS)"/>
    <property type="match status" value="1"/>
</dbReference>
<sequence>MFEKWYDLIQQLYKEFKTYDPFVLAENKGIDVLYVPFGETPKGETVRFKDETIILLNEQLIEKNERFFVLAHELYHAIEHEHLSAYYTTQRNGKGTLEREANIFSGQLMIKMYEETYGFPPETFKDLQHHYGVSEELEDYLTR</sequence>
<evidence type="ECO:0000313" key="3">
    <source>
        <dbReference type="Proteomes" id="UP000638836"/>
    </source>
</evidence>
<accession>A0ABR7TAW1</accession>
<keyword evidence="3" id="KW-1185">Reference proteome</keyword>
<dbReference type="EMBL" id="WNJQ01000001">
    <property type="protein sequence ID" value="MBC9824635.1"/>
    <property type="molecule type" value="Genomic_DNA"/>
</dbReference>
<reference evidence="2 3" key="1">
    <citation type="journal article" date="2020" name="Microorganisms">
        <title>New Insight into Antimicrobial Compounds from Food and Marine-Sourced Carnobacterium Species through Phenotype and Genome Analyses.</title>
        <authorList>
            <person name="Begrem S."/>
            <person name="Ivaniuk F."/>
            <person name="Gigout-Chevalier F."/>
            <person name="Kolypczuk L."/>
            <person name="Bonnetot S."/>
            <person name="Leroi F."/>
            <person name="Grovel O."/>
            <person name="Delbarre-Ladrat C."/>
            <person name="Passerini D."/>
        </authorList>
    </citation>
    <scope>NUCLEOTIDE SEQUENCE [LARGE SCALE GENOMIC DNA]</scope>
    <source>
        <strain evidence="2 3">MIP2551</strain>
    </source>
</reference>
<gene>
    <name evidence="2" type="ORF">GLO26_02170</name>
</gene>
<proteinExistence type="predicted"/>
<evidence type="ECO:0000259" key="1">
    <source>
        <dbReference type="Pfam" id="PF06114"/>
    </source>
</evidence>
<dbReference type="Gene3D" id="1.10.10.2910">
    <property type="match status" value="1"/>
</dbReference>
<feature type="domain" description="IrrE N-terminal-like" evidence="1">
    <location>
        <begin position="25"/>
        <end position="139"/>
    </location>
</feature>
<organism evidence="2 3">
    <name type="scientific">Carnobacterium inhibens</name>
    <dbReference type="NCBI Taxonomy" id="147709"/>
    <lineage>
        <taxon>Bacteria</taxon>
        <taxon>Bacillati</taxon>
        <taxon>Bacillota</taxon>
        <taxon>Bacilli</taxon>
        <taxon>Lactobacillales</taxon>
        <taxon>Carnobacteriaceae</taxon>
        <taxon>Carnobacterium</taxon>
    </lineage>
</organism>